<feature type="non-terminal residue" evidence="1">
    <location>
        <position position="1"/>
    </location>
</feature>
<organism evidence="1 2">
    <name type="scientific">Cirrhinus mrigala</name>
    <name type="common">Mrigala</name>
    <dbReference type="NCBI Taxonomy" id="683832"/>
    <lineage>
        <taxon>Eukaryota</taxon>
        <taxon>Metazoa</taxon>
        <taxon>Chordata</taxon>
        <taxon>Craniata</taxon>
        <taxon>Vertebrata</taxon>
        <taxon>Euteleostomi</taxon>
        <taxon>Actinopterygii</taxon>
        <taxon>Neopterygii</taxon>
        <taxon>Teleostei</taxon>
        <taxon>Ostariophysi</taxon>
        <taxon>Cypriniformes</taxon>
        <taxon>Cyprinidae</taxon>
        <taxon>Labeoninae</taxon>
        <taxon>Labeonini</taxon>
        <taxon>Cirrhinus</taxon>
    </lineage>
</organism>
<evidence type="ECO:0000313" key="2">
    <source>
        <dbReference type="Proteomes" id="UP001529510"/>
    </source>
</evidence>
<dbReference type="AlphaFoldDB" id="A0ABD0RXX7"/>
<keyword evidence="2" id="KW-1185">Reference proteome</keyword>
<reference evidence="1 2" key="1">
    <citation type="submission" date="2024-05" db="EMBL/GenBank/DDBJ databases">
        <title>Genome sequencing and assembly of Indian major carp, Cirrhinus mrigala (Hamilton, 1822).</title>
        <authorList>
            <person name="Mohindra V."/>
            <person name="Chowdhury L.M."/>
            <person name="Lal K."/>
            <person name="Jena J.K."/>
        </authorList>
    </citation>
    <scope>NUCLEOTIDE SEQUENCE [LARGE SCALE GENOMIC DNA]</scope>
    <source>
        <strain evidence="1">CM1030</strain>
        <tissue evidence="1">Blood</tissue>
    </source>
</reference>
<dbReference type="EMBL" id="JAMKFB020000001">
    <property type="protein sequence ID" value="KAL0203400.1"/>
    <property type="molecule type" value="Genomic_DNA"/>
</dbReference>
<comment type="caution">
    <text evidence="1">The sequence shown here is derived from an EMBL/GenBank/DDBJ whole genome shotgun (WGS) entry which is preliminary data.</text>
</comment>
<feature type="non-terminal residue" evidence="1">
    <location>
        <position position="57"/>
    </location>
</feature>
<name>A0ABD0RXX7_CIRMR</name>
<protein>
    <submittedName>
        <fullName evidence="1">Uncharacterized protein</fullName>
    </submittedName>
</protein>
<proteinExistence type="predicted"/>
<dbReference type="Proteomes" id="UP001529510">
    <property type="component" value="Unassembled WGS sequence"/>
</dbReference>
<accession>A0ABD0RXX7</accession>
<sequence length="57" mass="6265">RRTASQSQEFKLRSMPLSDKQLYRDLAHVSGGQTIEVKTRALSQATAVITDASTSDL</sequence>
<gene>
    <name evidence="1" type="ORF">M9458_001418</name>
</gene>
<evidence type="ECO:0000313" key="1">
    <source>
        <dbReference type="EMBL" id="KAL0203400.1"/>
    </source>
</evidence>